<dbReference type="InterPro" id="IPR011033">
    <property type="entry name" value="PRC_barrel-like_sf"/>
</dbReference>
<protein>
    <submittedName>
        <fullName evidence="2">Ribosome maturation factor RimM</fullName>
    </submittedName>
</protein>
<dbReference type="AlphaFoldDB" id="A0A485M950"/>
<dbReference type="InterPro" id="IPR056792">
    <property type="entry name" value="PRC_RimM"/>
</dbReference>
<sequence>MVETGGRPLLVPALKQVVREIDLPGRRMRVELPEGLMEL</sequence>
<dbReference type="SUPFAM" id="SSF50346">
    <property type="entry name" value="PRC-barrel domain"/>
    <property type="match status" value="1"/>
</dbReference>
<evidence type="ECO:0000313" key="2">
    <source>
        <dbReference type="EMBL" id="VFU19431.1"/>
    </source>
</evidence>
<accession>A0A485M950</accession>
<gene>
    <name evidence="2" type="ORF">SCFA_800014</name>
</gene>
<dbReference type="Pfam" id="PF24986">
    <property type="entry name" value="PRC_RimM"/>
    <property type="match status" value="1"/>
</dbReference>
<organism evidence="2">
    <name type="scientific">anaerobic digester metagenome</name>
    <dbReference type="NCBI Taxonomy" id="1263854"/>
    <lineage>
        <taxon>unclassified sequences</taxon>
        <taxon>metagenomes</taxon>
        <taxon>ecological metagenomes</taxon>
    </lineage>
</organism>
<name>A0A485M950_9ZZZZ</name>
<dbReference type="Gene3D" id="2.30.30.240">
    <property type="entry name" value="PRC-barrel domain"/>
    <property type="match status" value="1"/>
</dbReference>
<dbReference type="EMBL" id="CAADRN010000384">
    <property type="protein sequence ID" value="VFU19431.1"/>
    <property type="molecule type" value="Genomic_DNA"/>
</dbReference>
<feature type="domain" description="Ribosome maturation factor RimM PRC barrel" evidence="1">
    <location>
        <begin position="2"/>
        <end position="36"/>
    </location>
</feature>
<reference evidence="2" key="1">
    <citation type="submission" date="2019-03" db="EMBL/GenBank/DDBJ databases">
        <authorList>
            <person name="Hao L."/>
        </authorList>
    </citation>
    <scope>NUCLEOTIDE SEQUENCE</scope>
</reference>
<proteinExistence type="predicted"/>
<evidence type="ECO:0000259" key="1">
    <source>
        <dbReference type="Pfam" id="PF24986"/>
    </source>
</evidence>